<evidence type="ECO:0000256" key="1">
    <source>
        <dbReference type="ARBA" id="ARBA00001933"/>
    </source>
</evidence>
<dbReference type="PIRSF" id="PIRSF006278">
    <property type="entry name" value="ACCD_DCysDesulf"/>
    <property type="match status" value="1"/>
</dbReference>
<proteinExistence type="inferred from homology"/>
<dbReference type="InterPro" id="IPR005966">
    <property type="entry name" value="D-Cys_desShydrase"/>
</dbReference>
<dbReference type="GO" id="GO:0019148">
    <property type="term" value="F:D-cysteine desulfhydrase activity"/>
    <property type="evidence" value="ECO:0007669"/>
    <property type="project" value="UniProtKB-EC"/>
</dbReference>
<sequence length="326" mass="36467">MKITKLRLANLPTPIKKSRFLSNELGINLYIKRDDYTGIEISGNKIRKLEYVFKKVLDSGFNGVITTGGIQSNHCRATVAAATSLGLKSIVLLKVAEAPKIEGNFFLDNLFGAQIRYCTPEEYRTSRNQLMQDIASQESKMGNNYFVIPEGASFGIGSMGYFEAMEEIVRQEEELGITFDTIVVATGSGGTYSGLYLANKYHKLNKRIIGFAVCDDSEYFVKQIDGINRESLEYLDKEVDISREDIEINDRYKGIGYAISRPEELEFIKLIASKEALLLDPVYTGKAMYGLYNEAKAGNLKDAGNILFIHTGGLFGLFPKHDQFVF</sequence>
<comment type="similarity">
    <text evidence="2">Belongs to the ACC deaminase/D-cysteine desulfhydrase family.</text>
</comment>
<reference evidence="5" key="1">
    <citation type="submission" date="2019-08" db="EMBL/GenBank/DDBJ databases">
        <authorList>
            <person name="Kucharzyk K."/>
            <person name="Murdoch R.W."/>
            <person name="Higgins S."/>
            <person name="Loffler F."/>
        </authorList>
    </citation>
    <scope>NUCLEOTIDE SEQUENCE</scope>
</reference>
<comment type="caution">
    <text evidence="5">The sequence shown here is derived from an EMBL/GenBank/DDBJ whole genome shotgun (WGS) entry which is preliminary data.</text>
</comment>
<gene>
    <name evidence="5" type="primary">dcyD_3</name>
    <name evidence="5" type="ORF">SDC9_60106</name>
</gene>
<evidence type="ECO:0000259" key="4">
    <source>
        <dbReference type="Pfam" id="PF00291"/>
    </source>
</evidence>
<name>A0A644XCX6_9ZZZZ</name>
<evidence type="ECO:0000313" key="5">
    <source>
        <dbReference type="EMBL" id="MPM13747.1"/>
    </source>
</evidence>
<protein>
    <submittedName>
        <fullName evidence="5">D-cysteine desulfhydrase</fullName>
        <ecNumber evidence="5">4.4.1.15</ecNumber>
    </submittedName>
</protein>
<evidence type="ECO:0000256" key="2">
    <source>
        <dbReference type="ARBA" id="ARBA00008639"/>
    </source>
</evidence>
<feature type="domain" description="Tryptophan synthase beta chain-like PALP" evidence="4">
    <location>
        <begin position="8"/>
        <end position="312"/>
    </location>
</feature>
<comment type="cofactor">
    <cofactor evidence="1">
        <name>pyridoxal 5'-phosphate</name>
        <dbReference type="ChEBI" id="CHEBI:597326"/>
    </cofactor>
</comment>
<keyword evidence="3" id="KW-0663">Pyridoxal phosphate</keyword>
<organism evidence="5">
    <name type="scientific">bioreactor metagenome</name>
    <dbReference type="NCBI Taxonomy" id="1076179"/>
    <lineage>
        <taxon>unclassified sequences</taxon>
        <taxon>metagenomes</taxon>
        <taxon>ecological metagenomes</taxon>
    </lineage>
</organism>
<dbReference type="PANTHER" id="PTHR43780">
    <property type="entry name" value="1-AMINOCYCLOPROPANE-1-CARBOXYLATE DEAMINASE-RELATED"/>
    <property type="match status" value="1"/>
</dbReference>
<dbReference type="PANTHER" id="PTHR43780:SF2">
    <property type="entry name" value="1-AMINOCYCLOPROPANE-1-CARBOXYLATE DEAMINASE-RELATED"/>
    <property type="match status" value="1"/>
</dbReference>
<dbReference type="AlphaFoldDB" id="A0A644XCX6"/>
<dbReference type="EMBL" id="VSSQ01002167">
    <property type="protein sequence ID" value="MPM13747.1"/>
    <property type="molecule type" value="Genomic_DNA"/>
</dbReference>
<dbReference type="InterPro" id="IPR001926">
    <property type="entry name" value="TrpB-like_PALP"/>
</dbReference>
<accession>A0A644XCX6</accession>
<dbReference type="EC" id="4.4.1.15" evidence="5"/>
<evidence type="ECO:0000256" key="3">
    <source>
        <dbReference type="ARBA" id="ARBA00022898"/>
    </source>
</evidence>
<dbReference type="Gene3D" id="3.40.50.1100">
    <property type="match status" value="2"/>
</dbReference>
<dbReference type="InterPro" id="IPR036052">
    <property type="entry name" value="TrpB-like_PALP_sf"/>
</dbReference>
<dbReference type="Pfam" id="PF00291">
    <property type="entry name" value="PALP"/>
    <property type="match status" value="1"/>
</dbReference>
<keyword evidence="5" id="KW-0456">Lyase</keyword>
<dbReference type="NCBIfam" id="TIGR01275">
    <property type="entry name" value="ACC_deam_rel"/>
    <property type="match status" value="1"/>
</dbReference>
<dbReference type="InterPro" id="IPR027278">
    <property type="entry name" value="ACCD_DCysDesulf"/>
</dbReference>
<dbReference type="SUPFAM" id="SSF53686">
    <property type="entry name" value="Tryptophan synthase beta subunit-like PLP-dependent enzymes"/>
    <property type="match status" value="1"/>
</dbReference>